<dbReference type="AlphaFoldDB" id="A0A813GA64"/>
<proteinExistence type="predicted"/>
<keyword evidence="2 3" id="KW-0040">ANK repeat</keyword>
<dbReference type="Pfam" id="PF12796">
    <property type="entry name" value="Ank_2"/>
    <property type="match status" value="1"/>
</dbReference>
<dbReference type="SUPFAM" id="SSF48403">
    <property type="entry name" value="Ankyrin repeat"/>
    <property type="match status" value="1"/>
</dbReference>
<feature type="repeat" description="ANK" evidence="3">
    <location>
        <begin position="295"/>
        <end position="327"/>
    </location>
</feature>
<reference evidence="4" key="1">
    <citation type="submission" date="2021-02" db="EMBL/GenBank/DDBJ databases">
        <authorList>
            <person name="Dougan E. K."/>
            <person name="Rhodes N."/>
            <person name="Thang M."/>
            <person name="Chan C."/>
        </authorList>
    </citation>
    <scope>NUCLEOTIDE SEQUENCE</scope>
</reference>
<dbReference type="InterPro" id="IPR029071">
    <property type="entry name" value="Ubiquitin-like_domsf"/>
</dbReference>
<organism evidence="4 5">
    <name type="scientific">Polarella glacialis</name>
    <name type="common">Dinoflagellate</name>
    <dbReference type="NCBI Taxonomy" id="89957"/>
    <lineage>
        <taxon>Eukaryota</taxon>
        <taxon>Sar</taxon>
        <taxon>Alveolata</taxon>
        <taxon>Dinophyceae</taxon>
        <taxon>Suessiales</taxon>
        <taxon>Suessiaceae</taxon>
        <taxon>Polarella</taxon>
    </lineage>
</organism>
<keyword evidence="5" id="KW-1185">Reference proteome</keyword>
<dbReference type="SMART" id="SM00248">
    <property type="entry name" value="ANK"/>
    <property type="match status" value="4"/>
</dbReference>
<dbReference type="SUPFAM" id="SSF54236">
    <property type="entry name" value="Ubiquitin-like"/>
    <property type="match status" value="1"/>
</dbReference>
<evidence type="ECO:0000313" key="4">
    <source>
        <dbReference type="EMBL" id="CAE8621984.1"/>
    </source>
</evidence>
<dbReference type="Gene3D" id="1.25.40.20">
    <property type="entry name" value="Ankyrin repeat-containing domain"/>
    <property type="match status" value="2"/>
</dbReference>
<name>A0A813GA64_POLGL</name>
<dbReference type="InterPro" id="IPR002110">
    <property type="entry name" value="Ankyrin_rpt"/>
</dbReference>
<evidence type="ECO:0000313" key="5">
    <source>
        <dbReference type="Proteomes" id="UP000654075"/>
    </source>
</evidence>
<dbReference type="PROSITE" id="PS50297">
    <property type="entry name" value="ANK_REP_REGION"/>
    <property type="match status" value="2"/>
</dbReference>
<evidence type="ECO:0000256" key="3">
    <source>
        <dbReference type="PROSITE-ProRule" id="PRU00023"/>
    </source>
</evidence>
<dbReference type="PANTHER" id="PTHR24173:SF74">
    <property type="entry name" value="ANKYRIN REPEAT DOMAIN-CONTAINING PROTEIN 16"/>
    <property type="match status" value="1"/>
</dbReference>
<protein>
    <submittedName>
        <fullName evidence="4">Uncharacterized protein</fullName>
    </submittedName>
</protein>
<dbReference type="Pfam" id="PF13637">
    <property type="entry name" value="Ank_4"/>
    <property type="match status" value="1"/>
</dbReference>
<feature type="repeat" description="ANK" evidence="3">
    <location>
        <begin position="149"/>
        <end position="181"/>
    </location>
</feature>
<sequence length="349" mass="37244">MSADDAPPPELPKPCQLVVRTLGNSEYLLDNLSAATTLREVKERLSALIRAHFPTLHLVGDDVTLGGDEQTLEEAGLAGSGATVLLVRSPSTPENVQNLFRELFVAIQGRKPVEARRLIDLGAGFDEDFGLFKAKVTCPLGSRAGVDQPGNTMLHLAVREGLTELALYLVNRGVDVNEVNDADRSPLIQAVLKKKEVVVEALLAAQADVGARDYVGHTALLYALKQGNDKVCAKIISAGPLLASHENDFVSIAGRCPDEREGVICPMLLGCMHGMPLTAKALLDAGAPFSGSDKLGRTVLHYAYSRGMPEVIQTLLLMGADPAAKDEFGYLPEKGVVAPGMLARRLHVA</sequence>
<dbReference type="OrthoDB" id="366390at2759"/>
<dbReference type="EMBL" id="CAJNNV010027862">
    <property type="protein sequence ID" value="CAE8621984.1"/>
    <property type="molecule type" value="Genomic_DNA"/>
</dbReference>
<evidence type="ECO:0000256" key="1">
    <source>
        <dbReference type="ARBA" id="ARBA00022737"/>
    </source>
</evidence>
<dbReference type="PROSITE" id="PS50088">
    <property type="entry name" value="ANK_REPEAT"/>
    <property type="match status" value="2"/>
</dbReference>
<dbReference type="Proteomes" id="UP000654075">
    <property type="component" value="Unassembled WGS sequence"/>
</dbReference>
<dbReference type="PANTHER" id="PTHR24173">
    <property type="entry name" value="ANKYRIN REPEAT CONTAINING"/>
    <property type="match status" value="1"/>
</dbReference>
<accession>A0A813GA64</accession>
<comment type="caution">
    <text evidence="4">The sequence shown here is derived from an EMBL/GenBank/DDBJ whole genome shotgun (WGS) entry which is preliminary data.</text>
</comment>
<gene>
    <name evidence="4" type="ORF">PGLA1383_LOCUS39501</name>
</gene>
<dbReference type="InterPro" id="IPR036770">
    <property type="entry name" value="Ankyrin_rpt-contain_sf"/>
</dbReference>
<evidence type="ECO:0000256" key="2">
    <source>
        <dbReference type="ARBA" id="ARBA00023043"/>
    </source>
</evidence>
<keyword evidence="1" id="KW-0677">Repeat</keyword>